<accession>A0AAV3XQI8</accession>
<dbReference type="InterPro" id="IPR003724">
    <property type="entry name" value="CblAdoTrfase_CobA"/>
</dbReference>
<dbReference type="GO" id="GO:0009236">
    <property type="term" value="P:cobalamin biosynthetic process"/>
    <property type="evidence" value="ECO:0007669"/>
    <property type="project" value="InterPro"/>
</dbReference>
<dbReference type="AlphaFoldDB" id="A0AAV3XQI8"/>
<dbReference type="InterPro" id="IPR027417">
    <property type="entry name" value="P-loop_NTPase"/>
</dbReference>
<dbReference type="PANTHER" id="PTHR46638">
    <property type="entry name" value="CORRINOID ADENOSYLTRANSFERASE"/>
    <property type="match status" value="1"/>
</dbReference>
<organism evidence="1 2">
    <name type="scientific">Microseira wollei NIES-4236</name>
    <dbReference type="NCBI Taxonomy" id="2530354"/>
    <lineage>
        <taxon>Bacteria</taxon>
        <taxon>Bacillati</taxon>
        <taxon>Cyanobacteriota</taxon>
        <taxon>Cyanophyceae</taxon>
        <taxon>Oscillatoriophycideae</taxon>
        <taxon>Aerosakkonematales</taxon>
        <taxon>Aerosakkonemataceae</taxon>
        <taxon>Microseira</taxon>
    </lineage>
</organism>
<evidence type="ECO:0000313" key="1">
    <source>
        <dbReference type="EMBL" id="GET43181.1"/>
    </source>
</evidence>
<dbReference type="Proteomes" id="UP001050975">
    <property type="component" value="Unassembled WGS sequence"/>
</dbReference>
<comment type="caution">
    <text evidence="1">The sequence shown here is derived from an EMBL/GenBank/DDBJ whole genome shotgun (WGS) entry which is preliminary data.</text>
</comment>
<dbReference type="PIRSF" id="PIRSF015617">
    <property type="entry name" value="Adensltrnsf_CobA"/>
    <property type="match status" value="1"/>
</dbReference>
<gene>
    <name evidence="1" type="ORF">MiSe_80020</name>
</gene>
<dbReference type="GO" id="GO:0005524">
    <property type="term" value="F:ATP binding"/>
    <property type="evidence" value="ECO:0007669"/>
    <property type="project" value="InterPro"/>
</dbReference>
<dbReference type="PANTHER" id="PTHR46638:SF1">
    <property type="entry name" value="CORRINOID ADENOSYLTRANSFERASE"/>
    <property type="match status" value="1"/>
</dbReference>
<name>A0AAV3XQI8_9CYAN</name>
<dbReference type="NCBIfam" id="NF005648">
    <property type="entry name" value="PRK07414.1"/>
    <property type="match status" value="1"/>
</dbReference>
<protein>
    <submittedName>
        <fullName evidence="1">Cob(I)alamin adenosyltransferase</fullName>
    </submittedName>
</protein>
<evidence type="ECO:0000313" key="2">
    <source>
        <dbReference type="Proteomes" id="UP001050975"/>
    </source>
</evidence>
<reference evidence="1" key="1">
    <citation type="submission" date="2019-10" db="EMBL/GenBank/DDBJ databases">
        <title>Draft genome sequece of Microseira wollei NIES-4236.</title>
        <authorList>
            <person name="Yamaguchi H."/>
            <person name="Suzuki S."/>
            <person name="Kawachi M."/>
        </authorList>
    </citation>
    <scope>NUCLEOTIDE SEQUENCE</scope>
    <source>
        <strain evidence="1">NIES-4236</strain>
    </source>
</reference>
<dbReference type="Gene3D" id="3.40.50.300">
    <property type="entry name" value="P-loop containing nucleotide triphosphate hydrolases"/>
    <property type="match status" value="1"/>
</dbReference>
<keyword evidence="2" id="KW-1185">Reference proteome</keyword>
<sequence>MVAQLETSTLSSEHRFPHTVEGLLQVFTSSHRSFFTNVMAQALVIASQGTPVLVVQFLKGGIRQGQDRPVKLVQQLDWIRCDLPRCIDTPQLDEAEMRSLQQLWQYTQQVVYQGKYSLVVLDELSLAINLGLIPEDEVLAFLEQRPPHVDVILTGPEMPQAIVDLADQITQIRRSHCP</sequence>
<dbReference type="RefSeq" id="WP_226591723.1">
    <property type="nucleotide sequence ID" value="NZ_BLAY01000204.1"/>
</dbReference>
<dbReference type="EMBL" id="BLAY01000204">
    <property type="protein sequence ID" value="GET43181.1"/>
    <property type="molecule type" value="Genomic_DNA"/>
</dbReference>
<dbReference type="GO" id="GO:0008817">
    <property type="term" value="F:corrinoid adenosyltransferase activity"/>
    <property type="evidence" value="ECO:0007669"/>
    <property type="project" value="InterPro"/>
</dbReference>
<dbReference type="SUPFAM" id="SSF52540">
    <property type="entry name" value="P-loop containing nucleoside triphosphate hydrolases"/>
    <property type="match status" value="1"/>
</dbReference>
<proteinExistence type="predicted"/>
<dbReference type="Pfam" id="PF02572">
    <property type="entry name" value="CobA_CobO_BtuR"/>
    <property type="match status" value="1"/>
</dbReference>